<evidence type="ECO:0000259" key="11">
    <source>
        <dbReference type="PROSITE" id="PS50893"/>
    </source>
</evidence>
<evidence type="ECO:0000256" key="5">
    <source>
        <dbReference type="ARBA" id="ARBA00022741"/>
    </source>
</evidence>
<feature type="transmembrane region" description="Helical" evidence="10">
    <location>
        <begin position="1327"/>
        <end position="1346"/>
    </location>
</feature>
<protein>
    <submittedName>
        <fullName evidence="12">ATP binding cassette transporter</fullName>
    </submittedName>
</protein>
<accession>A0ABR1F9C4</accession>
<evidence type="ECO:0000256" key="7">
    <source>
        <dbReference type="ARBA" id="ARBA00022989"/>
    </source>
</evidence>
<dbReference type="InterPro" id="IPR013525">
    <property type="entry name" value="ABC2_TM"/>
</dbReference>
<evidence type="ECO:0000256" key="3">
    <source>
        <dbReference type="ARBA" id="ARBA00022692"/>
    </source>
</evidence>
<dbReference type="RefSeq" id="XP_064769486.1">
    <property type="nucleotide sequence ID" value="XM_064911053.1"/>
</dbReference>
<evidence type="ECO:0000256" key="6">
    <source>
        <dbReference type="ARBA" id="ARBA00022840"/>
    </source>
</evidence>
<feature type="transmembrane region" description="Helical" evidence="10">
    <location>
        <begin position="1248"/>
        <end position="1278"/>
    </location>
</feature>
<name>A0ABR1F9C4_9ASCO</name>
<feature type="transmembrane region" description="Helical" evidence="10">
    <location>
        <begin position="1452"/>
        <end position="1470"/>
    </location>
</feature>
<dbReference type="InterPro" id="IPR010929">
    <property type="entry name" value="PDR_CDR_ABC"/>
</dbReference>
<evidence type="ECO:0000256" key="2">
    <source>
        <dbReference type="ARBA" id="ARBA00022448"/>
    </source>
</evidence>
<dbReference type="GeneID" id="90036565"/>
<comment type="subcellular location">
    <subcellularLocation>
        <location evidence="1">Membrane</location>
        <topology evidence="1">Multi-pass membrane protein</topology>
    </subcellularLocation>
</comment>
<feature type="compositionally biased region" description="Low complexity" evidence="9">
    <location>
        <begin position="1"/>
        <end position="20"/>
    </location>
</feature>
<feature type="region of interest" description="Disordered" evidence="9">
    <location>
        <begin position="1493"/>
        <end position="1523"/>
    </location>
</feature>
<dbReference type="InterPro" id="IPR029481">
    <property type="entry name" value="ABC_trans_N"/>
</dbReference>
<dbReference type="Pfam" id="PF00005">
    <property type="entry name" value="ABC_tran"/>
    <property type="match status" value="2"/>
</dbReference>
<dbReference type="CDD" id="cd03233">
    <property type="entry name" value="ABCG_PDR_domain1"/>
    <property type="match status" value="1"/>
</dbReference>
<dbReference type="InterPro" id="IPR034003">
    <property type="entry name" value="ABCG_PDR_2"/>
</dbReference>
<keyword evidence="5" id="KW-0547">Nucleotide-binding</keyword>
<keyword evidence="2" id="KW-0813">Transport</keyword>
<feature type="transmembrane region" description="Helical" evidence="10">
    <location>
        <begin position="648"/>
        <end position="667"/>
    </location>
</feature>
<gene>
    <name evidence="12" type="ORF">BZA70DRAFT_266763</name>
</gene>
<feature type="transmembrane region" description="Helical" evidence="10">
    <location>
        <begin position="1209"/>
        <end position="1228"/>
    </location>
</feature>
<sequence length="1523" mass="171303">MPPEKLSSNTSLASSSTASAVRADAKDDSNSNGFEEDPEIEAEVLQLARTVSNLSSRSAASSDIASGNINPFIDQSTDPRLDPNSEHFSAAFFVRTLLDIEKRDPQTYPVRTAGVSFKNLSAFGYGTSTDYQKTVVNTLFHLCDRAFAILTRRKEARIDILRNFDGLLLPGEMLMVLGRPGSGCTTFLKAIAVDSHGFHYGPESFMNYQGVSRELMENQFRGEIVYNAETEAHFPHLTVGQTLYFAALARTPKNRITGVSRDTYASTMRDVVMSMLGLTHTLNTKVGDDYVRGVSGGERKRVSIAEAMLSGAPLQCWDNSTRGLDAATAISFIRNLKMFAKTTKTTSFVSLYQASQDAYDIFDKVTVLYEGRMIYFGSTKRAQKFFEDMGFECRARQTTGDFLTSLTNPVERIVKPGFEGKVPKTSDEFAERWRQSEMYAELMNDIDNYNNQYPQLGPSFEQFLKSHKAAQSDHISSKSPYTISYPMQVKICVVRGFQRIANDISTPVVNVVSNFALALIISSVFYNLPQTTSSFYSRGALLFFAVLISAFSCAIEIMQLYSQREIVEKHRRYALYHPSSEAIANMICELPAKICTCISFNVTLYFMTNLRREAGAFFIFLLFSFTCTLTMSGIFRTIAAFTKSISQAMAPSGVIMLLIVIYTGFTIPTQNMHGWFRWFNYIDPIAYVFESFLINEFRNRSYACSSFIPEGGVYDEIPTSDRICSSTGAVLGEDYVQGNNFIETSYRYMPSHIWRNYGILWAFLIFFNGLYLFATEYIRSARSKGEVLVFQRSHFAKHGNAAKLPSDDIESANQHENTAVGDDKSTDSQDINLQKQTDIFFWKNVCYDIPIKGGKTRRLLTNVDGYVKPGTLTALMGASGAGKTTLLDVLASRVTLGVVTGDMLVNGHQRDNSFQRKTGYVQQQDLHLSTSTVREALRFSAVLRQPTTVPMKERVAYVDEVIKILEMESYADAVVGVPGEGLNVEQRKRLSIGVELAAKPQLLLFLDEPTSGLDSQTAWSILLLLRKLTNHGQAILCTIHQPSAVLFQQFDRLLFLVPGGKPVYFGEIGPNSRTLIDYFERNGSPHCAENANPAEWMLEVVGAAPGSVMVKDFAQVWLDSPERAAIQQELDQMRDELSKLAVNEDPHGSQDFAAPFSVQFKEVIYRVSQQFYRTPTYIWSKMFLCFFAGFLIGFSFYKADKSKQGLQNQMFAVFMLYAIFGNISHQLMPNFVTQRSLYEVRERPSRTYSWQSFMAANIVAEIPWQLLCGLLAFVVWYYPIGLYENAKPTHKVGERGVLMFLLIEEFMTFTSTFSHMMIAGIEVTQTAAFITSFCLSMTLTFCGVLVSPDSMPGFWIFMYRISPFTYLVDAMLSVGVANTEVTCSAIEYSQFPTEGNLTCGEYMSGYMSVAGGYLEDPESTDMCSFCSLKYTNVFLASVHSSYDLRWRNFGLMWAYIIFNVFGAFFAYWLFRVPKKTTKHIHKISFHPSEHNLLGHHHQKADKENSAEKSPAEDKSLEKGNLVE</sequence>
<evidence type="ECO:0000256" key="9">
    <source>
        <dbReference type="SAM" id="MobiDB-lite"/>
    </source>
</evidence>
<keyword evidence="6" id="KW-0067">ATP-binding</keyword>
<keyword evidence="4" id="KW-0677">Repeat</keyword>
<feature type="transmembrane region" description="Helical" evidence="10">
    <location>
        <begin position="618"/>
        <end position="642"/>
    </location>
</feature>
<evidence type="ECO:0000256" key="10">
    <source>
        <dbReference type="SAM" id="Phobius"/>
    </source>
</evidence>
<dbReference type="Pfam" id="PF06422">
    <property type="entry name" value="PDR_CDR"/>
    <property type="match status" value="1"/>
</dbReference>
<dbReference type="Pfam" id="PF01061">
    <property type="entry name" value="ABC2_membrane"/>
    <property type="match status" value="2"/>
</dbReference>
<evidence type="ECO:0000313" key="13">
    <source>
        <dbReference type="Proteomes" id="UP001498771"/>
    </source>
</evidence>
<dbReference type="SMART" id="SM00382">
    <property type="entry name" value="AAA"/>
    <property type="match status" value="2"/>
</dbReference>
<dbReference type="CDD" id="cd03232">
    <property type="entry name" value="ABCG_PDR_domain2"/>
    <property type="match status" value="1"/>
</dbReference>
<feature type="domain" description="ABC transporter" evidence="11">
    <location>
        <begin position="834"/>
        <end position="1083"/>
    </location>
</feature>
<dbReference type="Gene3D" id="3.40.50.300">
    <property type="entry name" value="P-loop containing nucleotide triphosphate hydrolases"/>
    <property type="match status" value="2"/>
</dbReference>
<evidence type="ECO:0000256" key="8">
    <source>
        <dbReference type="ARBA" id="ARBA00023136"/>
    </source>
</evidence>
<dbReference type="PANTHER" id="PTHR19241">
    <property type="entry name" value="ATP-BINDING CASSETTE TRANSPORTER"/>
    <property type="match status" value="1"/>
</dbReference>
<dbReference type="Proteomes" id="UP001498771">
    <property type="component" value="Unassembled WGS sequence"/>
</dbReference>
<feature type="transmembrane region" description="Helical" evidence="10">
    <location>
        <begin position="582"/>
        <end position="606"/>
    </location>
</feature>
<evidence type="ECO:0000256" key="4">
    <source>
        <dbReference type="ARBA" id="ARBA00022737"/>
    </source>
</evidence>
<dbReference type="Pfam" id="PF14510">
    <property type="entry name" value="ABC_trans_N"/>
    <property type="match status" value="1"/>
</dbReference>
<evidence type="ECO:0000256" key="1">
    <source>
        <dbReference type="ARBA" id="ARBA00004141"/>
    </source>
</evidence>
<organism evidence="12 13">
    <name type="scientific">Myxozyma melibiosi</name>
    <dbReference type="NCBI Taxonomy" id="54550"/>
    <lineage>
        <taxon>Eukaryota</taxon>
        <taxon>Fungi</taxon>
        <taxon>Dikarya</taxon>
        <taxon>Ascomycota</taxon>
        <taxon>Saccharomycotina</taxon>
        <taxon>Lipomycetes</taxon>
        <taxon>Lipomycetales</taxon>
        <taxon>Lipomycetaceae</taxon>
        <taxon>Myxozyma</taxon>
    </lineage>
</organism>
<reference evidence="12 13" key="1">
    <citation type="submission" date="2024-03" db="EMBL/GenBank/DDBJ databases">
        <title>Genome-scale model development and genomic sequencing of the oleaginous clade Lipomyces.</title>
        <authorList>
            <consortium name="Lawrence Berkeley National Laboratory"/>
            <person name="Czajka J.J."/>
            <person name="Han Y."/>
            <person name="Kim J."/>
            <person name="Mondo S.J."/>
            <person name="Hofstad B.A."/>
            <person name="Robles A."/>
            <person name="Haridas S."/>
            <person name="Riley R."/>
            <person name="LaButti K."/>
            <person name="Pangilinan J."/>
            <person name="Andreopoulos W."/>
            <person name="Lipzen A."/>
            <person name="Yan J."/>
            <person name="Wang M."/>
            <person name="Ng V."/>
            <person name="Grigoriev I.V."/>
            <person name="Spatafora J.W."/>
            <person name="Magnuson J.K."/>
            <person name="Baker S.E."/>
            <person name="Pomraning K.R."/>
        </authorList>
    </citation>
    <scope>NUCLEOTIDE SEQUENCE [LARGE SCALE GENOMIC DNA]</scope>
    <source>
        <strain evidence="12 13">Phaff 52-87</strain>
    </source>
</reference>
<dbReference type="InterPro" id="IPR027417">
    <property type="entry name" value="P-loop_NTPase"/>
</dbReference>
<dbReference type="InterPro" id="IPR034001">
    <property type="entry name" value="ABCG_PDR_1"/>
</dbReference>
<dbReference type="PROSITE" id="PS50893">
    <property type="entry name" value="ABC_TRANSPORTER_2"/>
    <property type="match status" value="2"/>
</dbReference>
<feature type="region of interest" description="Disordered" evidence="9">
    <location>
        <begin position="1"/>
        <end position="40"/>
    </location>
</feature>
<proteinExistence type="predicted"/>
<feature type="transmembrane region" description="Helical" evidence="10">
    <location>
        <begin position="757"/>
        <end position="774"/>
    </location>
</feature>
<dbReference type="NCBIfam" id="TIGR00956">
    <property type="entry name" value="3a01205"/>
    <property type="match status" value="1"/>
</dbReference>
<keyword evidence="13" id="KW-1185">Reference proteome</keyword>
<feature type="domain" description="ABC transporter" evidence="11">
    <location>
        <begin position="140"/>
        <end position="395"/>
    </location>
</feature>
<dbReference type="InterPro" id="IPR005285">
    <property type="entry name" value="Drug-R_PDR/CDR"/>
</dbReference>
<dbReference type="EMBL" id="JBBJBU010000003">
    <property type="protein sequence ID" value="KAK7206453.1"/>
    <property type="molecule type" value="Genomic_DNA"/>
</dbReference>
<keyword evidence="7 10" id="KW-1133">Transmembrane helix</keyword>
<dbReference type="InterPro" id="IPR017871">
    <property type="entry name" value="ABC_transporter-like_CS"/>
</dbReference>
<keyword evidence="3 10" id="KW-0812">Transmembrane</keyword>
<feature type="transmembrane region" description="Helical" evidence="10">
    <location>
        <begin position="540"/>
        <end position="562"/>
    </location>
</feature>
<feature type="transmembrane region" description="Helical" evidence="10">
    <location>
        <begin position="1177"/>
        <end position="1197"/>
    </location>
</feature>
<dbReference type="SUPFAM" id="SSF52540">
    <property type="entry name" value="P-loop containing nucleoside triphosphate hydrolases"/>
    <property type="match status" value="2"/>
</dbReference>
<dbReference type="InterPro" id="IPR003593">
    <property type="entry name" value="AAA+_ATPase"/>
</dbReference>
<keyword evidence="8 10" id="KW-0472">Membrane</keyword>
<feature type="transmembrane region" description="Helical" evidence="10">
    <location>
        <begin position="1298"/>
        <end position="1321"/>
    </location>
</feature>
<dbReference type="InterPro" id="IPR003439">
    <property type="entry name" value="ABC_transporter-like_ATP-bd"/>
</dbReference>
<feature type="compositionally biased region" description="Basic and acidic residues" evidence="9">
    <location>
        <begin position="1500"/>
        <end position="1517"/>
    </location>
</feature>
<comment type="caution">
    <text evidence="12">The sequence shown here is derived from an EMBL/GenBank/DDBJ whole genome shotgun (WGS) entry which is preliminary data.</text>
</comment>
<dbReference type="PROSITE" id="PS00211">
    <property type="entry name" value="ABC_TRANSPORTER_1"/>
    <property type="match status" value="1"/>
</dbReference>
<evidence type="ECO:0000313" key="12">
    <source>
        <dbReference type="EMBL" id="KAK7206453.1"/>
    </source>
</evidence>
<feature type="transmembrane region" description="Helical" evidence="10">
    <location>
        <begin position="1353"/>
        <end position="1372"/>
    </location>
</feature>
<feature type="transmembrane region" description="Helical" evidence="10">
    <location>
        <begin position="508"/>
        <end position="528"/>
    </location>
</feature>